<dbReference type="Pfam" id="PF00294">
    <property type="entry name" value="PfkB"/>
    <property type="match status" value="1"/>
</dbReference>
<accession>A0ABT4BYZ8</accession>
<dbReference type="InterPro" id="IPR029056">
    <property type="entry name" value="Ribokinase-like"/>
</dbReference>
<name>A0ABT4BYZ8_9FIRM</name>
<keyword evidence="9" id="KW-1185">Reference proteome</keyword>
<dbReference type="InterPro" id="IPR050306">
    <property type="entry name" value="PfkB_Carbo_kinase"/>
</dbReference>
<evidence type="ECO:0000313" key="9">
    <source>
        <dbReference type="Proteomes" id="UP001082703"/>
    </source>
</evidence>
<dbReference type="Proteomes" id="UP001082703">
    <property type="component" value="Unassembled WGS sequence"/>
</dbReference>
<keyword evidence="3" id="KW-0547">Nucleotide-binding</keyword>
<dbReference type="PRINTS" id="PR00990">
    <property type="entry name" value="RIBOKINASE"/>
</dbReference>
<dbReference type="GO" id="GO:0016301">
    <property type="term" value="F:kinase activity"/>
    <property type="evidence" value="ECO:0007669"/>
    <property type="project" value="UniProtKB-KW"/>
</dbReference>
<evidence type="ECO:0000256" key="3">
    <source>
        <dbReference type="ARBA" id="ARBA00022741"/>
    </source>
</evidence>
<dbReference type="EMBL" id="JAPOHA010000017">
    <property type="protein sequence ID" value="MCY1715168.1"/>
    <property type="molecule type" value="Genomic_DNA"/>
</dbReference>
<keyword evidence="4 6" id="KW-0418">Kinase</keyword>
<comment type="caution">
    <text evidence="8">The sequence shown here is derived from an EMBL/GenBank/DDBJ whole genome shotgun (WGS) entry which is preliminary data.</text>
</comment>
<evidence type="ECO:0000259" key="7">
    <source>
        <dbReference type="Pfam" id="PF00294"/>
    </source>
</evidence>
<gene>
    <name evidence="8" type="ORF">OUY18_13015</name>
</gene>
<dbReference type="SUPFAM" id="SSF53613">
    <property type="entry name" value="Ribokinase-like"/>
    <property type="match status" value="1"/>
</dbReference>
<dbReference type="InterPro" id="IPR011611">
    <property type="entry name" value="PfkB_dom"/>
</dbReference>
<dbReference type="PANTHER" id="PTHR43085:SF1">
    <property type="entry name" value="PSEUDOURIDINE KINASE-RELATED"/>
    <property type="match status" value="1"/>
</dbReference>
<sequence>MPVNDVTALGELLIDFTFAGNSQSGMRLFEQNPGGAPANVLVALSRLGMKTAFIGKVGDDMHGHFLKDVLDQNHIGTDSLLIDRDFFTTLAFVNISENGERSFSFARKPGADTMLTKEEIPEKLIRESKIFHVGSLSLTNEPSKAATFHALDIAKKAGCIISYDPNYRAPLWENRRAAIEGMRSVLPYVDVIKISDEETDLLTPEKDPERAGKYLINHGVKAAFITLGKNGACVVHKDGCEYQPAISKKAVDTTGAGDAFCSGVLYRICTEGEKVEDFSLPQLSDFARFGNAVASLCVERRGGIPAMPALHEVYERLNS</sequence>
<comment type="similarity">
    <text evidence="1 6">Belongs to the carbohydrate kinase PfkB family.</text>
</comment>
<dbReference type="InterPro" id="IPR002139">
    <property type="entry name" value="Ribo/fructo_kinase"/>
</dbReference>
<keyword evidence="2 6" id="KW-0808">Transferase</keyword>
<dbReference type="PANTHER" id="PTHR43085">
    <property type="entry name" value="HEXOKINASE FAMILY MEMBER"/>
    <property type="match status" value="1"/>
</dbReference>
<evidence type="ECO:0000256" key="5">
    <source>
        <dbReference type="ARBA" id="ARBA00022840"/>
    </source>
</evidence>
<reference evidence="8 9" key="1">
    <citation type="submission" date="2022-11" db="EMBL/GenBank/DDBJ databases">
        <authorList>
            <person name="Caiyu Z."/>
        </authorList>
    </citation>
    <scope>NUCLEOTIDE SEQUENCE [LARGE SCALE GENOMIC DNA]</scope>
    <source>
        <strain evidence="8 9">YR-4</strain>
    </source>
</reference>
<evidence type="ECO:0000313" key="8">
    <source>
        <dbReference type="EMBL" id="MCY1715168.1"/>
    </source>
</evidence>
<dbReference type="InterPro" id="IPR002173">
    <property type="entry name" value="Carboh/pur_kinase_PfkB_CS"/>
</dbReference>
<evidence type="ECO:0000256" key="1">
    <source>
        <dbReference type="ARBA" id="ARBA00010688"/>
    </source>
</evidence>
<evidence type="ECO:0000256" key="4">
    <source>
        <dbReference type="ARBA" id="ARBA00022777"/>
    </source>
</evidence>
<protein>
    <submittedName>
        <fullName evidence="8">Carbohydrate kinase</fullName>
    </submittedName>
</protein>
<feature type="domain" description="Carbohydrate kinase PfkB" evidence="7">
    <location>
        <begin position="5"/>
        <end position="308"/>
    </location>
</feature>
<dbReference type="PROSITE" id="PS00584">
    <property type="entry name" value="PFKB_KINASES_2"/>
    <property type="match status" value="1"/>
</dbReference>
<evidence type="ECO:0000256" key="6">
    <source>
        <dbReference type="RuleBase" id="RU003704"/>
    </source>
</evidence>
<evidence type="ECO:0000256" key="2">
    <source>
        <dbReference type="ARBA" id="ARBA00022679"/>
    </source>
</evidence>
<keyword evidence="5" id="KW-0067">ATP-binding</keyword>
<dbReference type="CDD" id="cd01167">
    <property type="entry name" value="bac_FRK"/>
    <property type="match status" value="1"/>
</dbReference>
<proteinExistence type="inferred from homology"/>
<dbReference type="Gene3D" id="3.40.1190.20">
    <property type="match status" value="1"/>
</dbReference>
<organism evidence="8 9">
    <name type="scientific">Caproiciproducens galactitolivorans</name>
    <dbReference type="NCBI Taxonomy" id="642589"/>
    <lineage>
        <taxon>Bacteria</taxon>
        <taxon>Bacillati</taxon>
        <taxon>Bacillota</taxon>
        <taxon>Clostridia</taxon>
        <taxon>Eubacteriales</taxon>
        <taxon>Acutalibacteraceae</taxon>
        <taxon>Caproiciproducens</taxon>
    </lineage>
</organism>